<dbReference type="eggNOG" id="COG1216">
    <property type="taxonomic scope" value="Bacteria"/>
</dbReference>
<dbReference type="InterPro" id="IPR029044">
    <property type="entry name" value="Nucleotide-diphossugar_trans"/>
</dbReference>
<proteinExistence type="predicted"/>
<dbReference type="Proteomes" id="UP000028712">
    <property type="component" value="Unassembled WGS sequence"/>
</dbReference>
<dbReference type="OrthoDB" id="1326385at2"/>
<reference evidence="3 5" key="1">
    <citation type="submission" date="2014-07" db="EMBL/GenBank/DDBJ databases">
        <title>Genome of Flavobacterium hydatis DSM 2063.</title>
        <authorList>
            <person name="Pipes S.E."/>
            <person name="Stropko S.J."/>
            <person name="Newman J.D."/>
        </authorList>
    </citation>
    <scope>NUCLEOTIDE SEQUENCE [LARGE SCALE GENOMIC DNA]</scope>
    <source>
        <strain evidence="3 5">DSM 2063</strain>
    </source>
</reference>
<evidence type="ECO:0000313" key="3">
    <source>
        <dbReference type="EMBL" id="KFF18245.1"/>
    </source>
</evidence>
<evidence type="ECO:0000256" key="1">
    <source>
        <dbReference type="SAM" id="Phobius"/>
    </source>
</evidence>
<accession>A0A086ANI1</accession>
<dbReference type="GO" id="GO:0016740">
    <property type="term" value="F:transferase activity"/>
    <property type="evidence" value="ECO:0007669"/>
    <property type="project" value="UniProtKB-KW"/>
</dbReference>
<dbReference type="Proteomes" id="UP000198424">
    <property type="component" value="Unassembled WGS sequence"/>
</dbReference>
<dbReference type="STRING" id="991.IW20_04905"/>
<keyword evidence="3" id="KW-0808">Transferase</keyword>
<reference evidence="4 6" key="2">
    <citation type="submission" date="2016-11" db="EMBL/GenBank/DDBJ databases">
        <title>Whole genomes of Flavobacteriaceae.</title>
        <authorList>
            <person name="Stine C."/>
            <person name="Li C."/>
            <person name="Tadesse D."/>
        </authorList>
    </citation>
    <scope>NUCLEOTIDE SEQUENCE [LARGE SCALE GENOMIC DNA]</scope>
    <source>
        <strain evidence="4 6">ATCC 29551</strain>
    </source>
</reference>
<dbReference type="Pfam" id="PF00535">
    <property type="entry name" value="Glycos_transf_2"/>
    <property type="match status" value="1"/>
</dbReference>
<organism evidence="3 5">
    <name type="scientific">Flavobacterium hydatis</name>
    <name type="common">Cytophaga aquatilis</name>
    <dbReference type="NCBI Taxonomy" id="991"/>
    <lineage>
        <taxon>Bacteria</taxon>
        <taxon>Pseudomonadati</taxon>
        <taxon>Bacteroidota</taxon>
        <taxon>Flavobacteriia</taxon>
        <taxon>Flavobacteriales</taxon>
        <taxon>Flavobacteriaceae</taxon>
        <taxon>Flavobacterium</taxon>
    </lineage>
</organism>
<evidence type="ECO:0000259" key="2">
    <source>
        <dbReference type="Pfam" id="PF00535"/>
    </source>
</evidence>
<dbReference type="InterPro" id="IPR001173">
    <property type="entry name" value="Glyco_trans_2-like"/>
</dbReference>
<dbReference type="EMBL" id="JPRM01000006">
    <property type="protein sequence ID" value="KFF18245.1"/>
    <property type="molecule type" value="Genomic_DNA"/>
</dbReference>
<evidence type="ECO:0000313" key="4">
    <source>
        <dbReference type="EMBL" id="OXA97010.1"/>
    </source>
</evidence>
<name>A0A086ANI1_FLAHY</name>
<protein>
    <submittedName>
        <fullName evidence="3">Glycosyl transferase</fullName>
    </submittedName>
</protein>
<dbReference type="PANTHER" id="PTHR43685:SF2">
    <property type="entry name" value="GLYCOSYLTRANSFERASE 2-LIKE DOMAIN-CONTAINING PROTEIN"/>
    <property type="match status" value="1"/>
</dbReference>
<evidence type="ECO:0000313" key="6">
    <source>
        <dbReference type="Proteomes" id="UP000198424"/>
    </source>
</evidence>
<feature type="domain" description="Glycosyltransferase 2-like" evidence="2">
    <location>
        <begin position="242"/>
        <end position="362"/>
    </location>
</feature>
<dbReference type="Gene3D" id="3.90.550.10">
    <property type="entry name" value="Spore Coat Polysaccharide Biosynthesis Protein SpsA, Chain A"/>
    <property type="match status" value="1"/>
</dbReference>
<comment type="caution">
    <text evidence="3">The sequence shown here is derived from an EMBL/GenBank/DDBJ whole genome shotgun (WGS) entry which is preliminary data.</text>
</comment>
<feature type="transmembrane region" description="Helical" evidence="1">
    <location>
        <begin position="187"/>
        <end position="211"/>
    </location>
</feature>
<dbReference type="SUPFAM" id="SSF53448">
    <property type="entry name" value="Nucleotide-diphospho-sugar transferases"/>
    <property type="match status" value="1"/>
</dbReference>
<gene>
    <name evidence="4" type="ORF">B0A62_07110</name>
    <name evidence="3" type="ORF">IW20_04905</name>
</gene>
<dbReference type="InterPro" id="IPR050834">
    <property type="entry name" value="Glycosyltransf_2"/>
</dbReference>
<dbReference type="RefSeq" id="WP_035619505.1">
    <property type="nucleotide sequence ID" value="NZ_JBEWQG010000011.1"/>
</dbReference>
<dbReference type="AlphaFoldDB" id="A0A086ANI1"/>
<dbReference type="EMBL" id="MUGY01000004">
    <property type="protein sequence ID" value="OXA97010.1"/>
    <property type="molecule type" value="Genomic_DNA"/>
</dbReference>
<keyword evidence="1" id="KW-0812">Transmembrane</keyword>
<keyword evidence="1" id="KW-0472">Membrane</keyword>
<dbReference type="PANTHER" id="PTHR43685">
    <property type="entry name" value="GLYCOSYLTRANSFERASE"/>
    <property type="match status" value="1"/>
</dbReference>
<keyword evidence="6" id="KW-1185">Reference proteome</keyword>
<dbReference type="CDD" id="cd00761">
    <property type="entry name" value="Glyco_tranf_GTA_type"/>
    <property type="match status" value="1"/>
</dbReference>
<evidence type="ECO:0000313" key="5">
    <source>
        <dbReference type="Proteomes" id="UP000028712"/>
    </source>
</evidence>
<sequence length="513" mass="59406">MIVVYHSDNKITRVISERNETLSFNKNNTIASGLIELAIQFPFSKIVWCNENYEQYLNLEFIADFFHHNKMMISYNPNEVNFLGQKIGYVDESPFIKINKDVSYPTWQMSSSVGVVHAAILLEINDKIKADNNFDYYLSSIAKVCMPLGLLCYSEPKLLLENEIHLISKPSNLILFRFVKQHYRTRWIFLLFLNFMIYEFKFPLLALLYSFTFKNRNNNNISLDSIKVNSSLKVINSGTIDVIIPTIGRKEYLYDVLKDLSQQTHLPKNVIIVEQNPLIGSVSELDYLTSEDWPFIIKHTFTHQAGACNARNVALNQVESEWVFLNDDDNRFDINLIGNVFKNIEQYGILVLSASYLQRKEKLVNKIISQSGNFGSGNSFLKSELLKEVSFSKSLEFGYGEDTDFGLQLRNKGADVLYFPKISILHLKAPMGGFRIKPTFPWDGESIQPKPSPTIMVLKSKNQNLEQINGFKTILFFKYYKLQNVKNPLKYFVKFKKEWKQSIYWANELISKS</sequence>
<keyword evidence="1" id="KW-1133">Transmembrane helix</keyword>